<feature type="coiled-coil region" evidence="7">
    <location>
        <begin position="294"/>
        <end position="342"/>
    </location>
</feature>
<dbReference type="Proteomes" id="UP000014500">
    <property type="component" value="Unassembled WGS sequence"/>
</dbReference>
<feature type="compositionally biased region" description="Low complexity" evidence="8">
    <location>
        <begin position="187"/>
        <end position="200"/>
    </location>
</feature>
<evidence type="ECO:0000256" key="2">
    <source>
        <dbReference type="ARBA" id="ARBA00023015"/>
    </source>
</evidence>
<dbReference type="Pfam" id="PF00170">
    <property type="entry name" value="bZIP_1"/>
    <property type="match status" value="1"/>
</dbReference>
<dbReference type="GO" id="GO:0035497">
    <property type="term" value="F:cAMP response element binding"/>
    <property type="evidence" value="ECO:0007669"/>
    <property type="project" value="TreeGrafter"/>
</dbReference>
<name>T1JLK8_STRMM</name>
<dbReference type="SUPFAM" id="SSF57959">
    <property type="entry name" value="Leucine zipper domain"/>
    <property type="match status" value="1"/>
</dbReference>
<organism evidence="10 11">
    <name type="scientific">Strigamia maritima</name>
    <name type="common">European centipede</name>
    <name type="synonym">Geophilus maritimus</name>
    <dbReference type="NCBI Taxonomy" id="126957"/>
    <lineage>
        <taxon>Eukaryota</taxon>
        <taxon>Metazoa</taxon>
        <taxon>Ecdysozoa</taxon>
        <taxon>Arthropoda</taxon>
        <taxon>Myriapoda</taxon>
        <taxon>Chilopoda</taxon>
        <taxon>Pleurostigmophora</taxon>
        <taxon>Geophilomorpha</taxon>
        <taxon>Linotaeniidae</taxon>
        <taxon>Strigamia</taxon>
    </lineage>
</organism>
<keyword evidence="2" id="KW-0805">Transcription regulation</keyword>
<dbReference type="HOGENOM" id="CLU_050111_0_0_1"/>
<dbReference type="GO" id="GO:0005634">
    <property type="term" value="C:nucleus"/>
    <property type="evidence" value="ECO:0007669"/>
    <property type="project" value="UniProtKB-SubCell"/>
</dbReference>
<accession>T1JLK8</accession>
<keyword evidence="7" id="KW-0175">Coiled coil</keyword>
<dbReference type="GO" id="GO:0000981">
    <property type="term" value="F:DNA-binding transcription factor activity, RNA polymerase II-specific"/>
    <property type="evidence" value="ECO:0007669"/>
    <property type="project" value="TreeGrafter"/>
</dbReference>
<keyword evidence="3" id="KW-0238">DNA-binding</keyword>
<evidence type="ECO:0000256" key="3">
    <source>
        <dbReference type="ARBA" id="ARBA00023125"/>
    </source>
</evidence>
<reference evidence="11" key="1">
    <citation type="submission" date="2011-05" db="EMBL/GenBank/DDBJ databases">
        <authorList>
            <person name="Richards S.R."/>
            <person name="Qu J."/>
            <person name="Jiang H."/>
            <person name="Jhangiani S.N."/>
            <person name="Agravi P."/>
            <person name="Goodspeed R."/>
            <person name="Gross S."/>
            <person name="Mandapat C."/>
            <person name="Jackson L."/>
            <person name="Mathew T."/>
            <person name="Pu L."/>
            <person name="Thornton R."/>
            <person name="Saada N."/>
            <person name="Wilczek-Boney K.B."/>
            <person name="Lee S."/>
            <person name="Kovar C."/>
            <person name="Wu Y."/>
            <person name="Scherer S.E."/>
            <person name="Worley K.C."/>
            <person name="Muzny D.M."/>
            <person name="Gibbs R."/>
        </authorList>
    </citation>
    <scope>NUCLEOTIDE SEQUENCE</scope>
    <source>
        <strain evidence="11">Brora</strain>
    </source>
</reference>
<feature type="region of interest" description="Disordered" evidence="8">
    <location>
        <begin position="129"/>
        <end position="244"/>
    </location>
</feature>
<dbReference type="CDD" id="cd14689">
    <property type="entry name" value="bZIP_CREB3"/>
    <property type="match status" value="1"/>
</dbReference>
<keyword evidence="4" id="KW-0010">Activator</keyword>
<proteinExistence type="predicted"/>
<dbReference type="PhylomeDB" id="T1JLK8"/>
<dbReference type="STRING" id="126957.T1JLK8"/>
<evidence type="ECO:0000313" key="10">
    <source>
        <dbReference type="EnsemblMetazoa" id="SMAR014738-PA"/>
    </source>
</evidence>
<dbReference type="EnsemblMetazoa" id="SMAR014738-RA">
    <property type="protein sequence ID" value="SMAR014738-PA"/>
    <property type="gene ID" value="SMAR014738"/>
</dbReference>
<feature type="domain" description="BZIP" evidence="9">
    <location>
        <begin position="276"/>
        <end position="339"/>
    </location>
</feature>
<evidence type="ECO:0000256" key="7">
    <source>
        <dbReference type="SAM" id="Coils"/>
    </source>
</evidence>
<dbReference type="PROSITE" id="PS50217">
    <property type="entry name" value="BZIP"/>
    <property type="match status" value="1"/>
</dbReference>
<dbReference type="EMBL" id="JH432010">
    <property type="status" value="NOT_ANNOTATED_CDS"/>
    <property type="molecule type" value="Genomic_DNA"/>
</dbReference>
<feature type="region of interest" description="Disordered" evidence="8">
    <location>
        <begin position="82"/>
        <end position="103"/>
    </location>
</feature>
<comment type="subcellular location">
    <subcellularLocation>
        <location evidence="1">Nucleus</location>
    </subcellularLocation>
</comment>
<feature type="region of interest" description="Disordered" evidence="8">
    <location>
        <begin position="346"/>
        <end position="373"/>
    </location>
</feature>
<dbReference type="Gene3D" id="1.20.5.170">
    <property type="match status" value="1"/>
</dbReference>
<feature type="compositionally biased region" description="Low complexity" evidence="8">
    <location>
        <begin position="207"/>
        <end position="238"/>
    </location>
</feature>
<dbReference type="AlphaFoldDB" id="T1JLK8"/>
<evidence type="ECO:0000256" key="1">
    <source>
        <dbReference type="ARBA" id="ARBA00004123"/>
    </source>
</evidence>
<evidence type="ECO:0000259" key="9">
    <source>
        <dbReference type="PROSITE" id="PS50217"/>
    </source>
</evidence>
<dbReference type="InterPro" id="IPR046347">
    <property type="entry name" value="bZIP_sf"/>
</dbReference>
<dbReference type="InterPro" id="IPR004827">
    <property type="entry name" value="bZIP"/>
</dbReference>
<dbReference type="PANTHER" id="PTHR46004:SF3">
    <property type="entry name" value="CYCLIC AMP RESPONSE ELEMENT-BINDING PROTEIN A"/>
    <property type="match status" value="1"/>
</dbReference>
<feature type="compositionally biased region" description="Polar residues" evidence="8">
    <location>
        <begin position="350"/>
        <end position="362"/>
    </location>
</feature>
<dbReference type="FunFam" id="1.20.5.170:FF:000054">
    <property type="entry name" value="Cyclic AMP-responsive element-binding protein 3-like 2"/>
    <property type="match status" value="1"/>
</dbReference>
<evidence type="ECO:0000256" key="5">
    <source>
        <dbReference type="ARBA" id="ARBA00023163"/>
    </source>
</evidence>
<dbReference type="PANTHER" id="PTHR46004">
    <property type="entry name" value="CYCLIC AMP RESPONSE ELEMENT-BINDING PROTEIN A"/>
    <property type="match status" value="1"/>
</dbReference>
<dbReference type="OMA" id="ANECEMN"/>
<keyword evidence="5" id="KW-0804">Transcription</keyword>
<dbReference type="SMART" id="SM00338">
    <property type="entry name" value="BRLZ"/>
    <property type="match status" value="1"/>
</dbReference>
<dbReference type="eggNOG" id="KOG0709">
    <property type="taxonomic scope" value="Eukaryota"/>
</dbReference>
<feature type="compositionally biased region" description="Basic residues" evidence="8">
    <location>
        <begin position="364"/>
        <end position="373"/>
    </location>
</feature>
<reference evidence="10" key="2">
    <citation type="submission" date="2015-02" db="UniProtKB">
        <authorList>
            <consortium name="EnsemblMetazoa"/>
        </authorList>
    </citation>
    <scope>IDENTIFICATION</scope>
</reference>
<evidence type="ECO:0000256" key="8">
    <source>
        <dbReference type="SAM" id="MobiDB-lite"/>
    </source>
</evidence>
<keyword evidence="6" id="KW-0539">Nucleus</keyword>
<evidence type="ECO:0000256" key="6">
    <source>
        <dbReference type="ARBA" id="ARBA00023242"/>
    </source>
</evidence>
<protein>
    <recommendedName>
        <fullName evidence="9">BZIP domain-containing protein</fullName>
    </recommendedName>
</protein>
<keyword evidence="11" id="KW-1185">Reference proteome</keyword>
<sequence>MMDSFPMDGNLYEVNDVWDNDDFESISMGDSFTGDPDWAVFLDHGPPTVVLNDRMITDALHSPRTIISSSDHSYSLVANECEMNPDSPHDEDPQGGLDDFDKDLESECFPAIPMSTASSHNGVYIKQEPMSASSSPQPHRKSQSLLKPPTIILATRPNRSNVLPKVNMKMETSAGSPGFSLPPTPPSSTSSDSEGSLSPEHVLQPVSPSSSGRQRQQTSSSRSSSQASSNHSSLISSQPKGATGTLVLTDEEKRTLLAEGYPIPSRLPLSKAEEKSLKKIRRKIKNKISAQESRRKKKEYMDALEKKVEILNTENTDYKKRVDSLENSNKSLLSQLHKLQALVGGVTGKPSRNVTTQTSSLMSKRCHTKGSRS</sequence>
<evidence type="ECO:0000256" key="4">
    <source>
        <dbReference type="ARBA" id="ARBA00023159"/>
    </source>
</evidence>
<dbReference type="PROSITE" id="PS00036">
    <property type="entry name" value="BZIP_BASIC"/>
    <property type="match status" value="1"/>
</dbReference>
<evidence type="ECO:0000313" key="11">
    <source>
        <dbReference type="Proteomes" id="UP000014500"/>
    </source>
</evidence>